<proteinExistence type="predicted"/>
<reference evidence="2" key="1">
    <citation type="submission" date="2020-03" db="EMBL/GenBank/DDBJ databases">
        <title>The deep terrestrial virosphere.</title>
        <authorList>
            <person name="Holmfeldt K."/>
            <person name="Nilsson E."/>
            <person name="Simone D."/>
            <person name="Lopez-Fernandez M."/>
            <person name="Wu X."/>
            <person name="de Brujin I."/>
            <person name="Lundin D."/>
            <person name="Andersson A."/>
            <person name="Bertilsson S."/>
            <person name="Dopson M."/>
        </authorList>
    </citation>
    <scope>NUCLEOTIDE SEQUENCE</scope>
    <source>
        <strain evidence="2">MM415A01227</strain>
    </source>
</reference>
<dbReference type="AlphaFoldDB" id="A0A6M3K7K4"/>
<evidence type="ECO:0000313" key="2">
    <source>
        <dbReference type="EMBL" id="QJA77760.1"/>
    </source>
</evidence>
<sequence>MNLTNIDEAKLLISHMRATFETPSGKEVLKYLEQSCGWYESIYDPVNKDRILVNAGRREVVATIKSFLELSPEQVVALVKQKE</sequence>
<evidence type="ECO:0000259" key="1">
    <source>
        <dbReference type="Pfam" id="PF25181"/>
    </source>
</evidence>
<name>A0A6M3K7K4_9ZZZZ</name>
<dbReference type="InterPro" id="IPR057447">
    <property type="entry name" value="Bbp19-like_phage"/>
</dbReference>
<dbReference type="EMBL" id="MT142300">
    <property type="protein sequence ID" value="QJA77760.1"/>
    <property type="molecule type" value="Genomic_DNA"/>
</dbReference>
<gene>
    <name evidence="2" type="ORF">MM415A01227_0011</name>
</gene>
<organism evidence="2">
    <name type="scientific">viral metagenome</name>
    <dbReference type="NCBI Taxonomy" id="1070528"/>
    <lineage>
        <taxon>unclassified sequences</taxon>
        <taxon>metagenomes</taxon>
        <taxon>organismal metagenomes</taxon>
    </lineage>
</organism>
<protein>
    <recommendedName>
        <fullName evidence="1">Bbp19-like phage domain-containing protein</fullName>
    </recommendedName>
</protein>
<dbReference type="Pfam" id="PF25181">
    <property type="entry name" value="Phage_Bbp19"/>
    <property type="match status" value="1"/>
</dbReference>
<accession>A0A6M3K7K4</accession>
<feature type="domain" description="Bbp19-like phage" evidence="1">
    <location>
        <begin position="17"/>
        <end position="80"/>
    </location>
</feature>